<evidence type="ECO:0008006" key="12">
    <source>
        <dbReference type="Google" id="ProtNLM"/>
    </source>
</evidence>
<keyword evidence="3" id="KW-0349">Heme</keyword>
<dbReference type="InterPro" id="IPR001128">
    <property type="entry name" value="Cyt_P450"/>
</dbReference>
<keyword evidence="5" id="KW-0479">Metal-binding</keyword>
<evidence type="ECO:0000256" key="3">
    <source>
        <dbReference type="ARBA" id="ARBA00022617"/>
    </source>
</evidence>
<evidence type="ECO:0000256" key="7">
    <source>
        <dbReference type="ARBA" id="ARBA00023002"/>
    </source>
</evidence>
<evidence type="ECO:0000256" key="9">
    <source>
        <dbReference type="ARBA" id="ARBA00023136"/>
    </source>
</evidence>
<organism evidence="10 11">
    <name type="scientific">Tetracentron sinense</name>
    <name type="common">Spur-leaf</name>
    <dbReference type="NCBI Taxonomy" id="13715"/>
    <lineage>
        <taxon>Eukaryota</taxon>
        <taxon>Viridiplantae</taxon>
        <taxon>Streptophyta</taxon>
        <taxon>Embryophyta</taxon>
        <taxon>Tracheophyta</taxon>
        <taxon>Spermatophyta</taxon>
        <taxon>Magnoliopsida</taxon>
        <taxon>Trochodendrales</taxon>
        <taxon>Trochodendraceae</taxon>
        <taxon>Tetracentron</taxon>
    </lineage>
</organism>
<dbReference type="PANTHER" id="PTHR47947:SF26">
    <property type="entry name" value="CYTOCHROME P450"/>
    <property type="match status" value="1"/>
</dbReference>
<dbReference type="GO" id="GO:0005506">
    <property type="term" value="F:iron ion binding"/>
    <property type="evidence" value="ECO:0007669"/>
    <property type="project" value="InterPro"/>
</dbReference>
<keyword evidence="8" id="KW-0408">Iron</keyword>
<keyword evidence="6" id="KW-1133">Transmembrane helix</keyword>
<name>A0A835CWW6_TETSI</name>
<evidence type="ECO:0000313" key="10">
    <source>
        <dbReference type="EMBL" id="KAF8364713.1"/>
    </source>
</evidence>
<keyword evidence="7" id="KW-0560">Oxidoreductase</keyword>
<dbReference type="InterPro" id="IPR050651">
    <property type="entry name" value="Plant_Cytochrome_P450_Monoox"/>
</dbReference>
<dbReference type="Pfam" id="PF00067">
    <property type="entry name" value="p450"/>
    <property type="match status" value="1"/>
</dbReference>
<evidence type="ECO:0000256" key="2">
    <source>
        <dbReference type="ARBA" id="ARBA00004370"/>
    </source>
</evidence>
<evidence type="ECO:0000313" key="11">
    <source>
        <dbReference type="Proteomes" id="UP000655225"/>
    </source>
</evidence>
<dbReference type="Proteomes" id="UP000655225">
    <property type="component" value="Unassembled WGS sequence"/>
</dbReference>
<evidence type="ECO:0000256" key="5">
    <source>
        <dbReference type="ARBA" id="ARBA00022723"/>
    </source>
</evidence>
<proteinExistence type="predicted"/>
<dbReference type="Gene3D" id="1.10.630.10">
    <property type="entry name" value="Cytochrome P450"/>
    <property type="match status" value="1"/>
</dbReference>
<sequence>MDVIIAMADDKAFTSLSDSTPERKNTVIKSIIQSIIYATMDTTSVSIEWALSELLSNPQVLGKAQEEIDTKIGTERRVEESDLEQLPYLQAIVKETLRLHPPGPLLVPHESTEDCVVSGFKIPAGTRLIVNAWKIHRDPRWWDRPLEFCPERFIKGQGSSSEVDLRGQHFQFIPFGAGRKVVSWNVTCQVYPPPYNCSFAPWVRMEGPTFSVSS</sequence>
<gene>
    <name evidence="10" type="ORF">HHK36_033313</name>
</gene>
<dbReference type="AlphaFoldDB" id="A0A835CWW6"/>
<dbReference type="GO" id="GO:0016020">
    <property type="term" value="C:membrane"/>
    <property type="evidence" value="ECO:0007669"/>
    <property type="project" value="UniProtKB-SubCell"/>
</dbReference>
<dbReference type="GO" id="GO:0004497">
    <property type="term" value="F:monooxygenase activity"/>
    <property type="evidence" value="ECO:0007669"/>
    <property type="project" value="InterPro"/>
</dbReference>
<dbReference type="PRINTS" id="PR00385">
    <property type="entry name" value="P450"/>
</dbReference>
<keyword evidence="4" id="KW-0812">Transmembrane</keyword>
<keyword evidence="11" id="KW-1185">Reference proteome</keyword>
<comment type="cofactor">
    <cofactor evidence="1">
        <name>heme</name>
        <dbReference type="ChEBI" id="CHEBI:30413"/>
    </cofactor>
</comment>
<comment type="caution">
    <text evidence="10">The sequence shown here is derived from an EMBL/GenBank/DDBJ whole genome shotgun (WGS) entry which is preliminary data.</text>
</comment>
<dbReference type="InterPro" id="IPR002401">
    <property type="entry name" value="Cyt_P450_E_grp-I"/>
</dbReference>
<dbReference type="EMBL" id="JABCRI010001333">
    <property type="protein sequence ID" value="KAF8364713.1"/>
    <property type="molecule type" value="Genomic_DNA"/>
</dbReference>
<dbReference type="PRINTS" id="PR00463">
    <property type="entry name" value="EP450I"/>
</dbReference>
<evidence type="ECO:0000256" key="8">
    <source>
        <dbReference type="ARBA" id="ARBA00023004"/>
    </source>
</evidence>
<evidence type="ECO:0000256" key="4">
    <source>
        <dbReference type="ARBA" id="ARBA00022692"/>
    </source>
</evidence>
<protein>
    <recommendedName>
        <fullName evidence="12">Cytochrome P450</fullName>
    </recommendedName>
</protein>
<dbReference type="InterPro" id="IPR036396">
    <property type="entry name" value="Cyt_P450_sf"/>
</dbReference>
<evidence type="ECO:0000256" key="1">
    <source>
        <dbReference type="ARBA" id="ARBA00001971"/>
    </source>
</evidence>
<keyword evidence="9" id="KW-0472">Membrane</keyword>
<dbReference type="GO" id="GO:0016705">
    <property type="term" value="F:oxidoreductase activity, acting on paired donors, with incorporation or reduction of molecular oxygen"/>
    <property type="evidence" value="ECO:0007669"/>
    <property type="project" value="InterPro"/>
</dbReference>
<dbReference type="SUPFAM" id="SSF48264">
    <property type="entry name" value="Cytochrome P450"/>
    <property type="match status" value="1"/>
</dbReference>
<evidence type="ECO:0000256" key="6">
    <source>
        <dbReference type="ARBA" id="ARBA00022989"/>
    </source>
</evidence>
<dbReference type="OrthoDB" id="2789670at2759"/>
<comment type="subcellular location">
    <subcellularLocation>
        <location evidence="2">Membrane</location>
    </subcellularLocation>
</comment>
<accession>A0A835CWW6</accession>
<dbReference type="PANTHER" id="PTHR47947">
    <property type="entry name" value="CYTOCHROME P450 82C3-RELATED"/>
    <property type="match status" value="1"/>
</dbReference>
<reference evidence="10 11" key="1">
    <citation type="submission" date="2020-04" db="EMBL/GenBank/DDBJ databases">
        <title>Plant Genome Project.</title>
        <authorList>
            <person name="Zhang R.-G."/>
        </authorList>
    </citation>
    <scope>NUCLEOTIDE SEQUENCE [LARGE SCALE GENOMIC DNA]</scope>
    <source>
        <strain evidence="10">YNK0</strain>
        <tissue evidence="10">Leaf</tissue>
    </source>
</reference>
<dbReference type="GO" id="GO:0020037">
    <property type="term" value="F:heme binding"/>
    <property type="evidence" value="ECO:0007669"/>
    <property type="project" value="InterPro"/>
</dbReference>